<dbReference type="GeneID" id="37071143"/>
<dbReference type="STRING" id="1448321.A0A317VR86"/>
<gene>
    <name evidence="2" type="ORF">BO70DRAFT_98568</name>
</gene>
<dbReference type="OrthoDB" id="5428055at2759"/>
<dbReference type="AlphaFoldDB" id="A0A317VR86"/>
<dbReference type="VEuPathDB" id="FungiDB:BO70DRAFT_98568"/>
<evidence type="ECO:0000313" key="3">
    <source>
        <dbReference type="Proteomes" id="UP000247233"/>
    </source>
</evidence>
<evidence type="ECO:0000256" key="1">
    <source>
        <dbReference type="SAM" id="Phobius"/>
    </source>
</evidence>
<keyword evidence="1" id="KW-0472">Membrane</keyword>
<evidence type="ECO:0000313" key="2">
    <source>
        <dbReference type="EMBL" id="PWY75527.1"/>
    </source>
</evidence>
<dbReference type="Proteomes" id="UP000247233">
    <property type="component" value="Unassembled WGS sequence"/>
</dbReference>
<sequence>MKGIQIHHRDITPSVCPSIIKNTTVFHLPEIRSFLARHIDFSPYINVSQSMDAPSGGTVKQDAPIWEARYYFLTVLAVRLSQVTMEWTELVHAVEKSLAPYSEIDEIALLSFVEKGLGLERTKQRTWTLGILRRLRNSLAKLITAWHAFDSEQSSCLDLDAAGALPDRFREKFSQMRGKVSDVLVHASALLESITATRQGNNIEILIYITITYLPVSRITVRPSITQPGRSADSKQSCFGMNQVPSDVARWSYWVSIIGLTVLTALVALTLPFGLAWWKAGGLCNVWRGRGRGRKGG</sequence>
<keyword evidence="1" id="KW-0812">Transmembrane</keyword>
<accession>A0A317VR86</accession>
<comment type="caution">
    <text evidence="2">The sequence shown here is derived from an EMBL/GenBank/DDBJ whole genome shotgun (WGS) entry which is preliminary data.</text>
</comment>
<feature type="transmembrane region" description="Helical" evidence="1">
    <location>
        <begin position="251"/>
        <end position="278"/>
    </location>
</feature>
<name>A0A317VR86_9EURO</name>
<protein>
    <submittedName>
        <fullName evidence="2">Uncharacterized protein</fullName>
    </submittedName>
</protein>
<dbReference type="RefSeq" id="XP_025397493.1">
    <property type="nucleotide sequence ID" value="XM_025548906.1"/>
</dbReference>
<reference evidence="2 3" key="1">
    <citation type="submission" date="2016-12" db="EMBL/GenBank/DDBJ databases">
        <title>The genomes of Aspergillus section Nigri reveals drivers in fungal speciation.</title>
        <authorList>
            <consortium name="DOE Joint Genome Institute"/>
            <person name="Vesth T.C."/>
            <person name="Nybo J."/>
            <person name="Theobald S."/>
            <person name="Brandl J."/>
            <person name="Frisvad J.C."/>
            <person name="Nielsen K.F."/>
            <person name="Lyhne E.K."/>
            <person name="Kogle M.E."/>
            <person name="Kuo A."/>
            <person name="Riley R."/>
            <person name="Clum A."/>
            <person name="Nolan M."/>
            <person name="Lipzen A."/>
            <person name="Salamov A."/>
            <person name="Henrissat B."/>
            <person name="Wiebenga A."/>
            <person name="De Vries R.P."/>
            <person name="Grigoriev I.V."/>
            <person name="Mortensen U.H."/>
            <person name="Andersen M.R."/>
            <person name="Baker S.E."/>
        </authorList>
    </citation>
    <scope>NUCLEOTIDE SEQUENCE [LARGE SCALE GENOMIC DNA]</scope>
    <source>
        <strain evidence="2 3">CBS 117.55</strain>
    </source>
</reference>
<dbReference type="EMBL" id="MSFL01000021">
    <property type="protein sequence ID" value="PWY75527.1"/>
    <property type="molecule type" value="Genomic_DNA"/>
</dbReference>
<keyword evidence="3" id="KW-1185">Reference proteome</keyword>
<organism evidence="2 3">
    <name type="scientific">Aspergillus heteromorphus CBS 117.55</name>
    <dbReference type="NCBI Taxonomy" id="1448321"/>
    <lineage>
        <taxon>Eukaryota</taxon>
        <taxon>Fungi</taxon>
        <taxon>Dikarya</taxon>
        <taxon>Ascomycota</taxon>
        <taxon>Pezizomycotina</taxon>
        <taxon>Eurotiomycetes</taxon>
        <taxon>Eurotiomycetidae</taxon>
        <taxon>Eurotiales</taxon>
        <taxon>Aspergillaceae</taxon>
        <taxon>Aspergillus</taxon>
        <taxon>Aspergillus subgen. Circumdati</taxon>
    </lineage>
</organism>
<keyword evidence="1" id="KW-1133">Transmembrane helix</keyword>
<proteinExistence type="predicted"/>